<dbReference type="InterPro" id="IPR027988">
    <property type="entry name" value="BRX_N"/>
</dbReference>
<feature type="region of interest" description="Disordered" evidence="4">
    <location>
        <begin position="205"/>
        <end position="267"/>
    </location>
</feature>
<dbReference type="PROSITE" id="PS51514">
    <property type="entry name" value="BRX"/>
    <property type="match status" value="2"/>
</dbReference>
<gene>
    <name evidence="6" type="ORF">STAS_12361</name>
</gene>
<comment type="similarity">
    <text evidence="2">Belongs to the BRX family.</text>
</comment>
<dbReference type="Proteomes" id="UP000325081">
    <property type="component" value="Unassembled WGS sequence"/>
</dbReference>
<sequence length="376" mass="41431">MLTCIARSKQAPVDDRQLPPADQQPPPPEKSSSNAAPTKHAIKAFSSQIKDIALKASGAYRHCAPCASQPPAAAAAAGQLKRSGSIGGGGGELETDRFRWSYRRTGSSSSNSSSTAGRRELEARLKGISSGEVTPASVSGRRADPVVFVEESEPKEWVAQVEPGVLITFVREMFNKWQAQKWWAENCEKVMELYNVQRLNRQAFPLPTTPKSEDENGSNKTESIQNSPVTPPLGRERGLGRPFYRPTGMGIPCSPSDSSDQLSMHSRSNYDSYGVGSTPKLSTISAAKTETTLSSATTGSSRDVDYCSGEISISNASYLETEWVEEDEPGVYITIRALPDGRRELRRVRFSREKFGEMHARVWWEENRARIHKQYL</sequence>
<feature type="domain" description="BRX" evidence="5">
    <location>
        <begin position="321"/>
        <end position="376"/>
    </location>
</feature>
<organism evidence="6 7">
    <name type="scientific">Striga asiatica</name>
    <name type="common">Asiatic witchweed</name>
    <name type="synonym">Buchnera asiatica</name>
    <dbReference type="NCBI Taxonomy" id="4170"/>
    <lineage>
        <taxon>Eukaryota</taxon>
        <taxon>Viridiplantae</taxon>
        <taxon>Streptophyta</taxon>
        <taxon>Embryophyta</taxon>
        <taxon>Tracheophyta</taxon>
        <taxon>Spermatophyta</taxon>
        <taxon>Magnoliopsida</taxon>
        <taxon>eudicotyledons</taxon>
        <taxon>Gunneridae</taxon>
        <taxon>Pentapetalae</taxon>
        <taxon>asterids</taxon>
        <taxon>lamiids</taxon>
        <taxon>Lamiales</taxon>
        <taxon>Orobanchaceae</taxon>
        <taxon>Buchnereae</taxon>
        <taxon>Striga</taxon>
    </lineage>
</organism>
<evidence type="ECO:0000256" key="1">
    <source>
        <dbReference type="ARBA" id="ARBA00004123"/>
    </source>
</evidence>
<evidence type="ECO:0000259" key="5">
    <source>
        <dbReference type="PROSITE" id="PS51514"/>
    </source>
</evidence>
<protein>
    <submittedName>
        <fullName evidence="6">Zinc finger family protein</fullName>
    </submittedName>
</protein>
<dbReference type="EMBL" id="BKCP01005072">
    <property type="protein sequence ID" value="GER36050.1"/>
    <property type="molecule type" value="Genomic_DNA"/>
</dbReference>
<dbReference type="InterPro" id="IPR044532">
    <property type="entry name" value="BRX-like"/>
</dbReference>
<feature type="domain" description="BRX" evidence="5">
    <location>
        <begin position="155"/>
        <end position="195"/>
    </location>
</feature>
<dbReference type="InterPro" id="IPR013591">
    <property type="entry name" value="Brevis_radix_dom"/>
</dbReference>
<feature type="compositionally biased region" description="Polar residues" evidence="4">
    <location>
        <begin position="218"/>
        <end position="228"/>
    </location>
</feature>
<evidence type="ECO:0000256" key="3">
    <source>
        <dbReference type="ARBA" id="ARBA00023242"/>
    </source>
</evidence>
<name>A0A5A7PT91_STRAF</name>
<keyword evidence="3" id="KW-0539">Nucleus</keyword>
<dbReference type="Pfam" id="PF08381">
    <property type="entry name" value="BRX"/>
    <property type="match status" value="2"/>
</dbReference>
<feature type="region of interest" description="Disordered" evidence="4">
    <location>
        <begin position="1"/>
        <end position="42"/>
    </location>
</feature>
<dbReference type="OrthoDB" id="10250282at2759"/>
<proteinExistence type="inferred from homology"/>
<evidence type="ECO:0000313" key="7">
    <source>
        <dbReference type="Proteomes" id="UP000325081"/>
    </source>
</evidence>
<dbReference type="PANTHER" id="PTHR46058:SF3">
    <property type="entry name" value="PROTEIN BREVIS RADIX-LIKE 4"/>
    <property type="match status" value="1"/>
</dbReference>
<dbReference type="AlphaFoldDB" id="A0A5A7PT91"/>
<accession>A0A5A7PT91</accession>
<keyword evidence="7" id="KW-1185">Reference proteome</keyword>
<comment type="subcellular location">
    <subcellularLocation>
        <location evidence="1">Nucleus</location>
    </subcellularLocation>
</comment>
<feature type="compositionally biased region" description="Polar residues" evidence="4">
    <location>
        <begin position="255"/>
        <end position="267"/>
    </location>
</feature>
<evidence type="ECO:0000256" key="2">
    <source>
        <dbReference type="ARBA" id="ARBA00009057"/>
    </source>
</evidence>
<dbReference type="PANTHER" id="PTHR46058">
    <property type="entry name" value="PROTEIN BREVIS RADIX-LIKE 1"/>
    <property type="match status" value="1"/>
</dbReference>
<evidence type="ECO:0000256" key="4">
    <source>
        <dbReference type="SAM" id="MobiDB-lite"/>
    </source>
</evidence>
<dbReference type="GO" id="GO:0005634">
    <property type="term" value="C:nucleus"/>
    <property type="evidence" value="ECO:0007669"/>
    <property type="project" value="UniProtKB-SubCell"/>
</dbReference>
<evidence type="ECO:0000313" key="6">
    <source>
        <dbReference type="EMBL" id="GER36050.1"/>
    </source>
</evidence>
<reference evidence="7" key="1">
    <citation type="journal article" date="2019" name="Curr. Biol.">
        <title>Genome Sequence of Striga asiatica Provides Insight into the Evolution of Plant Parasitism.</title>
        <authorList>
            <person name="Yoshida S."/>
            <person name="Kim S."/>
            <person name="Wafula E.K."/>
            <person name="Tanskanen J."/>
            <person name="Kim Y.M."/>
            <person name="Honaas L."/>
            <person name="Yang Z."/>
            <person name="Spallek T."/>
            <person name="Conn C.E."/>
            <person name="Ichihashi Y."/>
            <person name="Cheong K."/>
            <person name="Cui S."/>
            <person name="Der J.P."/>
            <person name="Gundlach H."/>
            <person name="Jiao Y."/>
            <person name="Hori C."/>
            <person name="Ishida J.K."/>
            <person name="Kasahara H."/>
            <person name="Kiba T."/>
            <person name="Kim M.S."/>
            <person name="Koo N."/>
            <person name="Laohavisit A."/>
            <person name="Lee Y.H."/>
            <person name="Lumba S."/>
            <person name="McCourt P."/>
            <person name="Mortimer J.C."/>
            <person name="Mutuku J.M."/>
            <person name="Nomura T."/>
            <person name="Sasaki-Sekimoto Y."/>
            <person name="Seto Y."/>
            <person name="Wang Y."/>
            <person name="Wakatake T."/>
            <person name="Sakakibara H."/>
            <person name="Demura T."/>
            <person name="Yamaguchi S."/>
            <person name="Yoneyama K."/>
            <person name="Manabe R.I."/>
            <person name="Nelson D.C."/>
            <person name="Schulman A.H."/>
            <person name="Timko M.P."/>
            <person name="dePamphilis C.W."/>
            <person name="Choi D."/>
            <person name="Shirasu K."/>
        </authorList>
    </citation>
    <scope>NUCLEOTIDE SEQUENCE [LARGE SCALE GENOMIC DNA]</scope>
    <source>
        <strain evidence="7">cv. UVA1</strain>
    </source>
</reference>
<dbReference type="Pfam" id="PF13713">
    <property type="entry name" value="BRX_N"/>
    <property type="match status" value="1"/>
</dbReference>
<comment type="caution">
    <text evidence="6">The sequence shown here is derived from an EMBL/GenBank/DDBJ whole genome shotgun (WGS) entry which is preliminary data.</text>
</comment>